<dbReference type="EMBL" id="BGPR01014125">
    <property type="protein sequence ID" value="GBN63846.1"/>
    <property type="molecule type" value="Genomic_DNA"/>
</dbReference>
<dbReference type="OrthoDB" id="6435335at2759"/>
<organism evidence="1 2">
    <name type="scientific">Araneus ventricosus</name>
    <name type="common">Orbweaver spider</name>
    <name type="synonym">Epeira ventricosa</name>
    <dbReference type="NCBI Taxonomy" id="182803"/>
    <lineage>
        <taxon>Eukaryota</taxon>
        <taxon>Metazoa</taxon>
        <taxon>Ecdysozoa</taxon>
        <taxon>Arthropoda</taxon>
        <taxon>Chelicerata</taxon>
        <taxon>Arachnida</taxon>
        <taxon>Araneae</taxon>
        <taxon>Araneomorphae</taxon>
        <taxon>Entelegynae</taxon>
        <taxon>Araneoidea</taxon>
        <taxon>Araneidae</taxon>
        <taxon>Araneus</taxon>
    </lineage>
</organism>
<dbReference type="AlphaFoldDB" id="A0A4Y2QKQ6"/>
<keyword evidence="2" id="KW-1185">Reference proteome</keyword>
<dbReference type="Pfam" id="PF05380">
    <property type="entry name" value="Peptidase_A17"/>
    <property type="match status" value="1"/>
</dbReference>
<sequence length="177" mass="20055">MMILLLKANSNIWFKPLSSVQEQERLINATEENLQKCTLHTFCDASKEAFAAVVFLRLEEDGSVKLSLLATKSRISPLRGSTVPRMELLAALVGARLTNSVIEALTWKEVKCYYWSDSTTVLFPRSFYVLNLDSLIKRVVMTPTVLFLAPPPLFCNMLRKTHATSFQALRLFLANRL</sequence>
<dbReference type="InterPro" id="IPR008042">
    <property type="entry name" value="Retrotrans_Pao"/>
</dbReference>
<proteinExistence type="predicted"/>
<evidence type="ECO:0000313" key="2">
    <source>
        <dbReference type="Proteomes" id="UP000499080"/>
    </source>
</evidence>
<dbReference type="PANTHER" id="PTHR47331">
    <property type="entry name" value="PHD-TYPE DOMAIN-CONTAINING PROTEIN"/>
    <property type="match status" value="1"/>
</dbReference>
<gene>
    <name evidence="1" type="ORF">AVEN_189515_1</name>
</gene>
<protein>
    <submittedName>
        <fullName evidence="1">Uncharacterized protein</fullName>
    </submittedName>
</protein>
<dbReference type="Proteomes" id="UP000499080">
    <property type="component" value="Unassembled WGS sequence"/>
</dbReference>
<evidence type="ECO:0000313" key="1">
    <source>
        <dbReference type="EMBL" id="GBN63846.1"/>
    </source>
</evidence>
<reference evidence="1 2" key="1">
    <citation type="journal article" date="2019" name="Sci. Rep.">
        <title>Orb-weaving spider Araneus ventricosus genome elucidates the spidroin gene catalogue.</title>
        <authorList>
            <person name="Kono N."/>
            <person name="Nakamura H."/>
            <person name="Ohtoshi R."/>
            <person name="Moran D.A.P."/>
            <person name="Shinohara A."/>
            <person name="Yoshida Y."/>
            <person name="Fujiwara M."/>
            <person name="Mori M."/>
            <person name="Tomita M."/>
            <person name="Arakawa K."/>
        </authorList>
    </citation>
    <scope>NUCLEOTIDE SEQUENCE [LARGE SCALE GENOMIC DNA]</scope>
</reference>
<accession>A0A4Y2QKQ6</accession>
<comment type="caution">
    <text evidence="1">The sequence shown here is derived from an EMBL/GenBank/DDBJ whole genome shotgun (WGS) entry which is preliminary data.</text>
</comment>
<name>A0A4Y2QKQ6_ARAVE</name>